<comment type="caution">
    <text evidence="5">The sequence shown here is derived from an EMBL/GenBank/DDBJ whole genome shotgun (WGS) entry which is preliminary data.</text>
</comment>
<dbReference type="Gene3D" id="3.40.50.300">
    <property type="entry name" value="P-loop containing nucleotide triphosphate hydrolases"/>
    <property type="match status" value="1"/>
</dbReference>
<keyword evidence="1" id="KW-0813">Transport</keyword>
<dbReference type="PROSITE" id="PS00211">
    <property type="entry name" value="ABC_TRANSPORTER_1"/>
    <property type="match status" value="1"/>
</dbReference>
<dbReference type="PANTHER" id="PTHR43023:SF6">
    <property type="entry name" value="INTERMEMBRANE PHOSPHOLIPID TRANSPORT SYSTEM ATP-BINDING PROTEIN MLAF"/>
    <property type="match status" value="1"/>
</dbReference>
<reference evidence="5" key="1">
    <citation type="submission" date="2021-08" db="EMBL/GenBank/DDBJ databases">
        <authorList>
            <person name="Stevens D.C."/>
        </authorList>
    </citation>
    <scope>NUCLEOTIDE SEQUENCE</scope>
    <source>
        <strain evidence="5">DSM 53165</strain>
    </source>
</reference>
<dbReference type="Pfam" id="PF00005">
    <property type="entry name" value="ABC_tran"/>
    <property type="match status" value="1"/>
</dbReference>
<proteinExistence type="predicted"/>
<name>A0ABS7TXP1_9BACT</name>
<sequence length="252" mass="28442">MAPIIELRNVYKRFGDNIIYEDMSFEVEAGETFTIIGGSGMGKSVCLKLMIGLLPYDSGHVLYRGKEVGDMDAEQLRELRRNVAMVFQGGALFDSMSVFDNVTYALREHTKMSDQEMLERARECLDMVGLGYDKDILYRMPASLSGGMRKRAALARSIAIKPEVILYDEPTTGLDPANIQRIGAMIQKLQKELGVTSIVVTHDMPIAFERSDRVAMLWQRKFPFIGTSAEIQHHPAPEVSDFINGRYYEDQD</sequence>
<dbReference type="InterPro" id="IPR003593">
    <property type="entry name" value="AAA+_ATPase"/>
</dbReference>
<keyword evidence="2" id="KW-0547">Nucleotide-binding</keyword>
<dbReference type="InterPro" id="IPR027417">
    <property type="entry name" value="P-loop_NTPase"/>
</dbReference>
<dbReference type="PANTHER" id="PTHR43023">
    <property type="entry name" value="PROTEIN TRIGALACTOSYLDIACYLGLYCEROL 3, CHLOROPLASTIC"/>
    <property type="match status" value="1"/>
</dbReference>
<dbReference type="EMBL" id="JAIRAU010000038">
    <property type="protein sequence ID" value="MBZ5713038.1"/>
    <property type="molecule type" value="Genomic_DNA"/>
</dbReference>
<evidence type="ECO:0000256" key="2">
    <source>
        <dbReference type="ARBA" id="ARBA00022741"/>
    </source>
</evidence>
<dbReference type="InterPro" id="IPR017871">
    <property type="entry name" value="ABC_transporter-like_CS"/>
</dbReference>
<keyword evidence="6" id="KW-1185">Reference proteome</keyword>
<evidence type="ECO:0000313" key="5">
    <source>
        <dbReference type="EMBL" id="MBZ5713038.1"/>
    </source>
</evidence>
<dbReference type="GO" id="GO:0005524">
    <property type="term" value="F:ATP binding"/>
    <property type="evidence" value="ECO:0007669"/>
    <property type="project" value="UniProtKB-KW"/>
</dbReference>
<dbReference type="RefSeq" id="WP_224194788.1">
    <property type="nucleotide sequence ID" value="NZ_JAIRAU010000038.1"/>
</dbReference>
<evidence type="ECO:0000256" key="1">
    <source>
        <dbReference type="ARBA" id="ARBA00022448"/>
    </source>
</evidence>
<protein>
    <submittedName>
        <fullName evidence="5">ATP-binding cassette domain-containing protein</fullName>
    </submittedName>
</protein>
<dbReference type="InterPro" id="IPR003439">
    <property type="entry name" value="ABC_transporter-like_ATP-bd"/>
</dbReference>
<evidence type="ECO:0000256" key="3">
    <source>
        <dbReference type="ARBA" id="ARBA00022840"/>
    </source>
</evidence>
<organism evidence="5 6">
    <name type="scientific">Nannocystis pusilla</name>
    <dbReference type="NCBI Taxonomy" id="889268"/>
    <lineage>
        <taxon>Bacteria</taxon>
        <taxon>Pseudomonadati</taxon>
        <taxon>Myxococcota</taxon>
        <taxon>Polyangia</taxon>
        <taxon>Nannocystales</taxon>
        <taxon>Nannocystaceae</taxon>
        <taxon>Nannocystis</taxon>
    </lineage>
</organism>
<keyword evidence="3 5" id="KW-0067">ATP-binding</keyword>
<feature type="domain" description="ABC transporter" evidence="4">
    <location>
        <begin position="5"/>
        <end position="244"/>
    </location>
</feature>
<accession>A0ABS7TXP1</accession>
<dbReference type="PROSITE" id="PS50893">
    <property type="entry name" value="ABC_TRANSPORTER_2"/>
    <property type="match status" value="1"/>
</dbReference>
<evidence type="ECO:0000259" key="4">
    <source>
        <dbReference type="PROSITE" id="PS50893"/>
    </source>
</evidence>
<evidence type="ECO:0000313" key="6">
    <source>
        <dbReference type="Proteomes" id="UP001139031"/>
    </source>
</evidence>
<dbReference type="SUPFAM" id="SSF52540">
    <property type="entry name" value="P-loop containing nucleoside triphosphate hydrolases"/>
    <property type="match status" value="1"/>
</dbReference>
<gene>
    <name evidence="5" type="ORF">K7C98_27695</name>
</gene>
<dbReference type="Proteomes" id="UP001139031">
    <property type="component" value="Unassembled WGS sequence"/>
</dbReference>
<dbReference type="SMART" id="SM00382">
    <property type="entry name" value="AAA"/>
    <property type="match status" value="1"/>
</dbReference>